<keyword evidence="2" id="KW-0472">Membrane</keyword>
<sequence length="411" mass="43062">MSDDNSPSPDARGPEPEGDRPEVAGEQPQSGTDGPEPGAGQHESAGPALVEANVDLDDASGLSRRRLLSLGGVGVGVAAAAGLGSWAFLRRGRADDTKADGLTVTKSWEGRQIRVTAPSGVCDAPLIVAYENGFFKDAGLDVVLKKTGTDEDVAAAVGSGKYTASNGIFFNFLGPIYNGAPVKLSGGLHHGCLDLYVRNDDSVPTVAALKGRRIGVSNLQGSATNFFSLDLLDAGINSSPAAKQVEWVVIEQDLLPKALKDKKVDAIATAGGFLPIIQGVKDGWARELSDNRDLSRNASYPCCAVALNQTFVSQDPVTAGKLVNAWARGSRWAGANLDKTAEIESAGKYVPDKPENILPVLRTLTFDPSPKNLREALEPGIAKFVHTGFLPSGTDAATLADKVFVNLGLDF</sequence>
<feature type="domain" description="SsuA/THI5-like" evidence="3">
    <location>
        <begin position="124"/>
        <end position="335"/>
    </location>
</feature>
<dbReference type="Pfam" id="PF09084">
    <property type="entry name" value="NMT1"/>
    <property type="match status" value="1"/>
</dbReference>
<accession>A0ABX0ZYN7</accession>
<comment type="caution">
    <text evidence="4">The sequence shown here is derived from an EMBL/GenBank/DDBJ whole genome shotgun (WGS) entry which is preliminary data.</text>
</comment>
<keyword evidence="2" id="KW-0812">Transmembrane</keyword>
<dbReference type="SUPFAM" id="SSF53850">
    <property type="entry name" value="Periplasmic binding protein-like II"/>
    <property type="match status" value="1"/>
</dbReference>
<proteinExistence type="predicted"/>
<dbReference type="RefSeq" id="WP_167987145.1">
    <property type="nucleotide sequence ID" value="NZ_JAATEJ010000045.1"/>
</dbReference>
<gene>
    <name evidence="4" type="ORF">HCN08_33705</name>
</gene>
<feature type="compositionally biased region" description="Basic and acidic residues" evidence="1">
    <location>
        <begin position="12"/>
        <end position="23"/>
    </location>
</feature>
<dbReference type="InterPro" id="IPR015168">
    <property type="entry name" value="SsuA/THI5"/>
</dbReference>
<organism evidence="4 5">
    <name type="scientific">Actinacidiphila epipremni</name>
    <dbReference type="NCBI Taxonomy" id="2053013"/>
    <lineage>
        <taxon>Bacteria</taxon>
        <taxon>Bacillati</taxon>
        <taxon>Actinomycetota</taxon>
        <taxon>Actinomycetes</taxon>
        <taxon>Kitasatosporales</taxon>
        <taxon>Streptomycetaceae</taxon>
        <taxon>Actinacidiphila</taxon>
    </lineage>
</organism>
<dbReference type="InterPro" id="IPR006311">
    <property type="entry name" value="TAT_signal"/>
</dbReference>
<protein>
    <submittedName>
        <fullName evidence="4">ABC transporter substrate-binding protein</fullName>
    </submittedName>
</protein>
<evidence type="ECO:0000313" key="4">
    <source>
        <dbReference type="EMBL" id="NJP48321.1"/>
    </source>
</evidence>
<keyword evidence="5" id="KW-1185">Reference proteome</keyword>
<evidence type="ECO:0000256" key="2">
    <source>
        <dbReference type="SAM" id="Phobius"/>
    </source>
</evidence>
<dbReference type="PROSITE" id="PS51318">
    <property type="entry name" value="TAT"/>
    <property type="match status" value="1"/>
</dbReference>
<name>A0ABX0ZYN7_9ACTN</name>
<evidence type="ECO:0000313" key="5">
    <source>
        <dbReference type="Proteomes" id="UP000734511"/>
    </source>
</evidence>
<feature type="transmembrane region" description="Helical" evidence="2">
    <location>
        <begin position="67"/>
        <end position="89"/>
    </location>
</feature>
<evidence type="ECO:0000259" key="3">
    <source>
        <dbReference type="Pfam" id="PF09084"/>
    </source>
</evidence>
<reference evidence="4 5" key="1">
    <citation type="submission" date="2020-03" db="EMBL/GenBank/DDBJ databases">
        <title>WGS of actinomycetes isolated from Thailand.</title>
        <authorList>
            <person name="Thawai C."/>
        </authorList>
    </citation>
    <scope>NUCLEOTIDE SEQUENCE [LARGE SCALE GENOMIC DNA]</scope>
    <source>
        <strain evidence="4 5">PRB2-1</strain>
    </source>
</reference>
<keyword evidence="2" id="KW-1133">Transmembrane helix</keyword>
<feature type="region of interest" description="Disordered" evidence="1">
    <location>
        <begin position="1"/>
        <end position="44"/>
    </location>
</feature>
<dbReference type="PANTHER" id="PTHR30024">
    <property type="entry name" value="ALIPHATIC SULFONATES-BINDING PROTEIN-RELATED"/>
    <property type="match status" value="1"/>
</dbReference>
<dbReference type="Gene3D" id="3.40.190.10">
    <property type="entry name" value="Periplasmic binding protein-like II"/>
    <property type="match status" value="2"/>
</dbReference>
<dbReference type="Proteomes" id="UP000734511">
    <property type="component" value="Unassembled WGS sequence"/>
</dbReference>
<dbReference type="EMBL" id="JAATEJ010000045">
    <property type="protein sequence ID" value="NJP48321.1"/>
    <property type="molecule type" value="Genomic_DNA"/>
</dbReference>
<evidence type="ECO:0000256" key="1">
    <source>
        <dbReference type="SAM" id="MobiDB-lite"/>
    </source>
</evidence>